<accession>A0ABR5F4F6</accession>
<reference evidence="2 3" key="1">
    <citation type="submission" date="2014-12" db="EMBL/GenBank/DDBJ databases">
        <title>Frankia sp. BMG5.1 draft genome.</title>
        <authorList>
            <person name="Gtari M."/>
            <person name="Ghodhbane-Gtari F."/>
            <person name="Nouioui I."/>
            <person name="Ktari A."/>
            <person name="Hezbri K."/>
            <person name="Mimouni W."/>
            <person name="Sbissi I."/>
            <person name="Ayari A."/>
            <person name="Yamanaka T."/>
            <person name="Normand P."/>
            <person name="Tisa L.S."/>
            <person name="Boudabous A."/>
        </authorList>
    </citation>
    <scope>NUCLEOTIDE SEQUENCE [LARGE SCALE GENOMIC DNA]</scope>
    <source>
        <strain evidence="2 3">BMG5.1</strain>
    </source>
</reference>
<dbReference type="Proteomes" id="UP000035425">
    <property type="component" value="Unassembled WGS sequence"/>
</dbReference>
<sequence length="89" mass="9790">MDGHTHLEVRPDLDRHPWSDLAEPRPLHGHLARIGMLRHGTTSGRASVGLAIQLDDGRWVVAETTWRLFRGAARALSSSPTAAEEDTDS</sequence>
<comment type="caution">
    <text evidence="2">The sequence shown here is derived from an EMBL/GenBank/DDBJ whole genome shotgun (WGS) entry which is preliminary data.</text>
</comment>
<dbReference type="EMBL" id="JWIO01000014">
    <property type="protein sequence ID" value="KLL11569.1"/>
    <property type="molecule type" value="Genomic_DNA"/>
</dbReference>
<gene>
    <name evidence="2" type="ORF">FrCorBMG51_11050</name>
</gene>
<evidence type="ECO:0000256" key="1">
    <source>
        <dbReference type="SAM" id="MobiDB-lite"/>
    </source>
</evidence>
<name>A0ABR5F4F6_9ACTN</name>
<keyword evidence="3" id="KW-1185">Reference proteome</keyword>
<proteinExistence type="predicted"/>
<protein>
    <submittedName>
        <fullName evidence="2">Uncharacterized protein</fullName>
    </submittedName>
</protein>
<dbReference type="RefSeq" id="WP_047222929.1">
    <property type="nucleotide sequence ID" value="NZ_JWIO01000014.1"/>
</dbReference>
<feature type="region of interest" description="Disordered" evidence="1">
    <location>
        <begin position="1"/>
        <end position="21"/>
    </location>
</feature>
<evidence type="ECO:0000313" key="2">
    <source>
        <dbReference type="EMBL" id="KLL11569.1"/>
    </source>
</evidence>
<evidence type="ECO:0000313" key="3">
    <source>
        <dbReference type="Proteomes" id="UP000035425"/>
    </source>
</evidence>
<organism evidence="2 3">
    <name type="scientific">Protofrankia coriariae</name>
    <dbReference type="NCBI Taxonomy" id="1562887"/>
    <lineage>
        <taxon>Bacteria</taxon>
        <taxon>Bacillati</taxon>
        <taxon>Actinomycetota</taxon>
        <taxon>Actinomycetes</taxon>
        <taxon>Frankiales</taxon>
        <taxon>Frankiaceae</taxon>
        <taxon>Protofrankia</taxon>
    </lineage>
</organism>